<dbReference type="GeneID" id="94842269"/>
<dbReference type="EMBL" id="MLAK01000878">
    <property type="protein sequence ID" value="OHT02193.1"/>
    <property type="molecule type" value="Genomic_DNA"/>
</dbReference>
<proteinExistence type="predicted"/>
<evidence type="ECO:0000313" key="3">
    <source>
        <dbReference type="Proteomes" id="UP000179807"/>
    </source>
</evidence>
<gene>
    <name evidence="2" type="ORF">TRFO_30819</name>
</gene>
<reference evidence="2" key="1">
    <citation type="submission" date="2016-10" db="EMBL/GenBank/DDBJ databases">
        <authorList>
            <person name="Benchimol M."/>
            <person name="Almeida L.G."/>
            <person name="Vasconcelos A.T."/>
            <person name="Perreira-Neves A."/>
            <person name="Rosa I.A."/>
            <person name="Tasca T."/>
            <person name="Bogo M.R."/>
            <person name="de Souza W."/>
        </authorList>
    </citation>
    <scope>NUCLEOTIDE SEQUENCE [LARGE SCALE GENOMIC DNA]</scope>
    <source>
        <strain evidence="2">K</strain>
    </source>
</reference>
<keyword evidence="3" id="KW-1185">Reference proteome</keyword>
<dbReference type="Proteomes" id="UP000179807">
    <property type="component" value="Unassembled WGS sequence"/>
</dbReference>
<dbReference type="VEuPathDB" id="TrichDB:TRFO_30819"/>
<keyword evidence="1" id="KW-0472">Membrane</keyword>
<comment type="caution">
    <text evidence="2">The sequence shown here is derived from an EMBL/GenBank/DDBJ whole genome shotgun (WGS) entry which is preliminary data.</text>
</comment>
<keyword evidence="1" id="KW-0812">Transmembrane</keyword>
<evidence type="ECO:0000256" key="1">
    <source>
        <dbReference type="SAM" id="Phobius"/>
    </source>
</evidence>
<evidence type="ECO:0000313" key="2">
    <source>
        <dbReference type="EMBL" id="OHT02193.1"/>
    </source>
</evidence>
<protein>
    <submittedName>
        <fullName evidence="2">Uncharacterized protein</fullName>
    </submittedName>
</protein>
<keyword evidence="1" id="KW-1133">Transmembrane helix</keyword>
<accession>A0A1J4JSV5</accession>
<sequence length="389" mass="44420">MLKRFKTTVSRFFSNFPFTLFFQWCLFATSIAVALLIAPFSLLESNHQIQKTCNLERKIYITTNRSSILSNFTYFTSFTKANLDLVLSFDDKIETFPDYFNDTFEEMNKRGISIRVFTNNRNFSSKYAKIKYNQNSSQFFMNFAISDGIDIFFPSSFYDNSNLASISYIASLRRCNSAGSDLSALFDQLWHKSSAKIMKHSWIAEKSFMTTHSTKNLTFLIEPELEFPVGRPNITSTLYEAMSLTYMKKIVLCQKVFPDSPQKYAHESALISSLFDVLLTFIEDAETYLAVPESHFYDHQEAFRSMMSNMIDNGISKCNAKFDGTIIVSGSHEKSRLFLLPSGISEAYTGGAVLGLTIDYDDTEEIEQLLEELVNNGTCSKIPHPKLVK</sequence>
<organism evidence="2 3">
    <name type="scientific">Tritrichomonas foetus</name>
    <dbReference type="NCBI Taxonomy" id="1144522"/>
    <lineage>
        <taxon>Eukaryota</taxon>
        <taxon>Metamonada</taxon>
        <taxon>Parabasalia</taxon>
        <taxon>Tritrichomonadida</taxon>
        <taxon>Tritrichomonadidae</taxon>
        <taxon>Tritrichomonas</taxon>
    </lineage>
</organism>
<name>A0A1J4JSV5_9EUKA</name>
<feature type="transmembrane region" description="Helical" evidence="1">
    <location>
        <begin position="21"/>
        <end position="43"/>
    </location>
</feature>
<dbReference type="AlphaFoldDB" id="A0A1J4JSV5"/>
<dbReference type="RefSeq" id="XP_068355329.1">
    <property type="nucleotide sequence ID" value="XM_068507565.1"/>
</dbReference>